<proteinExistence type="predicted"/>
<evidence type="ECO:0000313" key="1">
    <source>
        <dbReference type="EMBL" id="MBD2180566.1"/>
    </source>
</evidence>
<name>A0A926VB66_9CYAN</name>
<accession>A0A926VB66</accession>
<dbReference type="SUPFAM" id="SSF53850">
    <property type="entry name" value="Periplasmic binding protein-like II"/>
    <property type="match status" value="1"/>
</dbReference>
<dbReference type="Proteomes" id="UP000641646">
    <property type="component" value="Unassembled WGS sequence"/>
</dbReference>
<sequence>MKRRHFFYYCLFLIAGCTATKTSNGRVSNENTGNYLQKLRFTVTDAQNLEELERDYGELRIALEQVLEKKIEFVPVESYVAAAAALQSDRVDFVLTGPSEYVVMRARTNAVPVIGITRPNYRTVICVSANSKIGSVKELKGKKIAMWEIGSTSGHLGPTKLLIDAGLNPKSDLKILMLGSKGLPALRKGEVDAWGGSAVKCEKFLQDEGLSENTLPIIAKGPLLPDDLFVVNSKLNYDLVAEISDRMVKNKDKLLQSLLSVAEGKYKGSKLVPANDSDYNMVREVYKTIGQGNFIQ</sequence>
<dbReference type="Pfam" id="PF12974">
    <property type="entry name" value="Phosphonate-bd"/>
    <property type="match status" value="1"/>
</dbReference>
<keyword evidence="2" id="KW-1185">Reference proteome</keyword>
<dbReference type="PANTHER" id="PTHR35841:SF1">
    <property type="entry name" value="PHOSPHONATES-BINDING PERIPLASMIC PROTEIN"/>
    <property type="match status" value="1"/>
</dbReference>
<dbReference type="Gene3D" id="3.40.190.10">
    <property type="entry name" value="Periplasmic binding protein-like II"/>
    <property type="match status" value="2"/>
</dbReference>
<dbReference type="PROSITE" id="PS51257">
    <property type="entry name" value="PROKAR_LIPOPROTEIN"/>
    <property type="match status" value="1"/>
</dbReference>
<dbReference type="PANTHER" id="PTHR35841">
    <property type="entry name" value="PHOSPHONATES-BINDING PERIPLASMIC PROTEIN"/>
    <property type="match status" value="1"/>
</dbReference>
<organism evidence="1 2">
    <name type="scientific">Aerosakkonema funiforme FACHB-1375</name>
    <dbReference type="NCBI Taxonomy" id="2949571"/>
    <lineage>
        <taxon>Bacteria</taxon>
        <taxon>Bacillati</taxon>
        <taxon>Cyanobacteriota</taxon>
        <taxon>Cyanophyceae</taxon>
        <taxon>Oscillatoriophycideae</taxon>
        <taxon>Aerosakkonematales</taxon>
        <taxon>Aerosakkonemataceae</taxon>
        <taxon>Aerosakkonema</taxon>
    </lineage>
</organism>
<dbReference type="EMBL" id="JACJPW010000010">
    <property type="protein sequence ID" value="MBD2180566.1"/>
    <property type="molecule type" value="Genomic_DNA"/>
</dbReference>
<protein>
    <submittedName>
        <fullName evidence="1">PhnD/SsuA/transferrin family substrate-binding protein</fullName>
    </submittedName>
</protein>
<gene>
    <name evidence="1" type="ORF">H6G03_05510</name>
</gene>
<dbReference type="RefSeq" id="WP_190462903.1">
    <property type="nucleotide sequence ID" value="NZ_JACJPW010000010.1"/>
</dbReference>
<evidence type="ECO:0000313" key="2">
    <source>
        <dbReference type="Proteomes" id="UP000641646"/>
    </source>
</evidence>
<reference evidence="1" key="2">
    <citation type="submission" date="2020-08" db="EMBL/GenBank/DDBJ databases">
        <authorList>
            <person name="Chen M."/>
            <person name="Teng W."/>
            <person name="Zhao L."/>
            <person name="Hu C."/>
            <person name="Zhou Y."/>
            <person name="Han B."/>
            <person name="Song L."/>
            <person name="Shu W."/>
        </authorList>
    </citation>
    <scope>NUCLEOTIDE SEQUENCE</scope>
    <source>
        <strain evidence="1">FACHB-1375</strain>
    </source>
</reference>
<comment type="caution">
    <text evidence="1">The sequence shown here is derived from an EMBL/GenBank/DDBJ whole genome shotgun (WGS) entry which is preliminary data.</text>
</comment>
<reference evidence="1" key="1">
    <citation type="journal article" date="2015" name="ISME J.">
        <title>Draft Genome Sequence of Streptomyces incarnatus NRRL8089, which Produces the Nucleoside Antibiotic Sinefungin.</title>
        <authorList>
            <person name="Oshima K."/>
            <person name="Hattori M."/>
            <person name="Shimizu H."/>
            <person name="Fukuda K."/>
            <person name="Nemoto M."/>
            <person name="Inagaki K."/>
            <person name="Tamura T."/>
        </authorList>
    </citation>
    <scope>NUCLEOTIDE SEQUENCE</scope>
    <source>
        <strain evidence="1">FACHB-1375</strain>
    </source>
</reference>
<dbReference type="AlphaFoldDB" id="A0A926VB66"/>